<dbReference type="STRING" id="489703.SAMN04488038_105187"/>
<feature type="coiled-coil region" evidence="2">
    <location>
        <begin position="19"/>
        <end position="47"/>
    </location>
</feature>
<keyword evidence="4" id="KW-1185">Reference proteome</keyword>
<evidence type="ECO:0000313" key="4">
    <source>
        <dbReference type="Proteomes" id="UP000199233"/>
    </source>
</evidence>
<dbReference type="RefSeq" id="WP_177188897.1">
    <property type="nucleotide sequence ID" value="NZ_FOFS01000005.1"/>
</dbReference>
<accession>A0A1H9EZ12</accession>
<sequence length="81" mass="9891">MSTASYSSEPRRRLNLSIRETLIQEARKAQLNLSRFLEEKLEQALREERGRRWQEENREAIEFHRERIAREGMWNKDLISF</sequence>
<dbReference type="InterPro" id="IPR009956">
    <property type="entry name" value="Post-segregation_anti-tox_CcdA"/>
</dbReference>
<gene>
    <name evidence="3" type="ORF">SAMN04488038_105187</name>
</gene>
<evidence type="ECO:0000313" key="3">
    <source>
        <dbReference type="EMBL" id="SEQ30228.1"/>
    </source>
</evidence>
<keyword evidence="2" id="KW-0175">Coiled coil</keyword>
<keyword evidence="1" id="KW-1277">Toxin-antitoxin system</keyword>
<proteinExistence type="predicted"/>
<dbReference type="EMBL" id="FOFS01000005">
    <property type="protein sequence ID" value="SEQ30228.1"/>
    <property type="molecule type" value="Genomic_DNA"/>
</dbReference>
<dbReference type="Pfam" id="PF07362">
    <property type="entry name" value="CcdA"/>
    <property type="match status" value="1"/>
</dbReference>
<protein>
    <submittedName>
        <fullName evidence="3">Antitoxin CcdA</fullName>
    </submittedName>
</protein>
<organism evidence="3 4">
    <name type="scientific">Solimonas aquatica</name>
    <dbReference type="NCBI Taxonomy" id="489703"/>
    <lineage>
        <taxon>Bacteria</taxon>
        <taxon>Pseudomonadati</taxon>
        <taxon>Pseudomonadota</taxon>
        <taxon>Gammaproteobacteria</taxon>
        <taxon>Nevskiales</taxon>
        <taxon>Nevskiaceae</taxon>
        <taxon>Solimonas</taxon>
    </lineage>
</organism>
<reference evidence="3 4" key="1">
    <citation type="submission" date="2016-10" db="EMBL/GenBank/DDBJ databases">
        <authorList>
            <person name="de Groot N.N."/>
        </authorList>
    </citation>
    <scope>NUCLEOTIDE SEQUENCE [LARGE SCALE GENOMIC DNA]</scope>
    <source>
        <strain evidence="3 4">DSM 25927</strain>
    </source>
</reference>
<dbReference type="Proteomes" id="UP000199233">
    <property type="component" value="Unassembled WGS sequence"/>
</dbReference>
<evidence type="ECO:0000256" key="1">
    <source>
        <dbReference type="ARBA" id="ARBA00022649"/>
    </source>
</evidence>
<dbReference type="AlphaFoldDB" id="A0A1H9EZ12"/>
<name>A0A1H9EZ12_9GAMM</name>
<evidence type="ECO:0000256" key="2">
    <source>
        <dbReference type="SAM" id="Coils"/>
    </source>
</evidence>